<feature type="transmembrane region" description="Helical" evidence="6">
    <location>
        <begin position="27"/>
        <end position="45"/>
    </location>
</feature>
<evidence type="ECO:0000313" key="7">
    <source>
        <dbReference type="EMBL" id="MDX6850247.1"/>
    </source>
</evidence>
<comment type="caution">
    <text evidence="7">The sequence shown here is derived from an EMBL/GenBank/DDBJ whole genome shotgun (WGS) entry which is preliminary data.</text>
</comment>
<evidence type="ECO:0000256" key="1">
    <source>
        <dbReference type="ARBA" id="ARBA00004651"/>
    </source>
</evidence>
<feature type="transmembrane region" description="Helical" evidence="6">
    <location>
        <begin position="222"/>
        <end position="246"/>
    </location>
</feature>
<proteinExistence type="predicted"/>
<keyword evidence="5 6" id="KW-0472">Membrane</keyword>
<feature type="transmembrane region" description="Helical" evidence="6">
    <location>
        <begin position="180"/>
        <end position="201"/>
    </location>
</feature>
<organism evidence="7 8">
    <name type="scientific">Gilvimarinus gilvus</name>
    <dbReference type="NCBI Taxonomy" id="3058038"/>
    <lineage>
        <taxon>Bacteria</taxon>
        <taxon>Pseudomonadati</taxon>
        <taxon>Pseudomonadota</taxon>
        <taxon>Gammaproteobacteria</taxon>
        <taxon>Cellvibrionales</taxon>
        <taxon>Cellvibrionaceae</taxon>
        <taxon>Gilvimarinus</taxon>
    </lineage>
</organism>
<evidence type="ECO:0000256" key="6">
    <source>
        <dbReference type="SAM" id="Phobius"/>
    </source>
</evidence>
<dbReference type="InterPro" id="IPR022791">
    <property type="entry name" value="L-PG_synthase/AglD"/>
</dbReference>
<dbReference type="PANTHER" id="PTHR39087:SF2">
    <property type="entry name" value="UPF0104 MEMBRANE PROTEIN MJ1595"/>
    <property type="match status" value="1"/>
</dbReference>
<evidence type="ECO:0000256" key="4">
    <source>
        <dbReference type="ARBA" id="ARBA00022989"/>
    </source>
</evidence>
<feature type="transmembrane region" description="Helical" evidence="6">
    <location>
        <begin position="252"/>
        <end position="285"/>
    </location>
</feature>
<dbReference type="Pfam" id="PF03706">
    <property type="entry name" value="LPG_synthase_TM"/>
    <property type="match status" value="1"/>
</dbReference>
<evidence type="ECO:0000256" key="5">
    <source>
        <dbReference type="ARBA" id="ARBA00023136"/>
    </source>
</evidence>
<accession>A0ABU4S1B3</accession>
<feature type="transmembrane region" description="Helical" evidence="6">
    <location>
        <begin position="66"/>
        <end position="83"/>
    </location>
</feature>
<sequence length="329" mass="35802">MSVLARTVVQPLQNVASSVRDSNTWPVLKKLFTLAFFGLLAYLIGKQAMTIEWGKVLEAFRSNEPVTFVIAAALALCCFSAYASYDLIGRYLLGVKLHPAKTWLVSILSYAFNLNLSSLVGGVAFRYRLYSRFDVRASEVTKIIGISVATNWLGYLLLAGILFSSGQIDVPANWAISDQMLQALGVVFVVVVLAYLGLCVFRQGHEYRIKSLNVTVPSVRLAAVQLLLACLHWTLMASVIYTFFWGEVSFALVYAVLLVSAVAGAVTHIPGGLGVLEAVFVALLSAKLDKAQILGGLFAYRCVFYLLPLALATPVYLGLEASVGTRDKN</sequence>
<keyword evidence="4 6" id="KW-1133">Transmembrane helix</keyword>
<evidence type="ECO:0000313" key="8">
    <source>
        <dbReference type="Proteomes" id="UP001273505"/>
    </source>
</evidence>
<dbReference type="RefSeq" id="WP_302720875.1">
    <property type="nucleotide sequence ID" value="NZ_JAULRU010000215.1"/>
</dbReference>
<dbReference type="PANTHER" id="PTHR39087">
    <property type="entry name" value="UPF0104 MEMBRANE PROTEIN MJ1595"/>
    <property type="match status" value="1"/>
</dbReference>
<keyword evidence="8" id="KW-1185">Reference proteome</keyword>
<name>A0ABU4S1B3_9GAMM</name>
<keyword evidence="2" id="KW-1003">Cell membrane</keyword>
<feature type="transmembrane region" description="Helical" evidence="6">
    <location>
        <begin position="103"/>
        <end position="125"/>
    </location>
</feature>
<dbReference type="EMBL" id="JAXAFO010000021">
    <property type="protein sequence ID" value="MDX6850247.1"/>
    <property type="molecule type" value="Genomic_DNA"/>
</dbReference>
<dbReference type="Proteomes" id="UP001273505">
    <property type="component" value="Unassembled WGS sequence"/>
</dbReference>
<reference evidence="7 8" key="1">
    <citation type="submission" date="2023-11" db="EMBL/GenBank/DDBJ databases">
        <title>Gilvimarinus fulvus sp. nov., isolated from the surface of Kelp.</title>
        <authorList>
            <person name="Sun Y.Y."/>
            <person name="Gong Y."/>
            <person name="Du Z.J."/>
        </authorList>
    </citation>
    <scope>NUCLEOTIDE SEQUENCE [LARGE SCALE GENOMIC DNA]</scope>
    <source>
        <strain evidence="7 8">SDUM040013</strain>
    </source>
</reference>
<feature type="transmembrane region" description="Helical" evidence="6">
    <location>
        <begin position="297"/>
        <end position="319"/>
    </location>
</feature>
<evidence type="ECO:0000256" key="2">
    <source>
        <dbReference type="ARBA" id="ARBA00022475"/>
    </source>
</evidence>
<gene>
    <name evidence="7" type="ORF">SCD92_12810</name>
</gene>
<evidence type="ECO:0000256" key="3">
    <source>
        <dbReference type="ARBA" id="ARBA00022692"/>
    </source>
</evidence>
<comment type="subcellular location">
    <subcellularLocation>
        <location evidence="1">Cell membrane</location>
        <topology evidence="1">Multi-pass membrane protein</topology>
    </subcellularLocation>
</comment>
<feature type="transmembrane region" description="Helical" evidence="6">
    <location>
        <begin position="146"/>
        <end position="168"/>
    </location>
</feature>
<protein>
    <submittedName>
        <fullName evidence="7">Lysylphosphatidylglycerol synthase domain-containing protein</fullName>
    </submittedName>
</protein>
<keyword evidence="3 6" id="KW-0812">Transmembrane</keyword>